<feature type="region of interest" description="Disordered" evidence="1">
    <location>
        <begin position="190"/>
        <end position="228"/>
    </location>
</feature>
<protein>
    <recommendedName>
        <fullName evidence="5">Nematode cuticle collagen N-terminal domain-containing protein</fullName>
    </recommendedName>
</protein>
<dbReference type="Proteomes" id="UP001331761">
    <property type="component" value="Unassembled WGS sequence"/>
</dbReference>
<feature type="compositionally biased region" description="Basic and acidic residues" evidence="1">
    <location>
        <begin position="201"/>
        <end position="228"/>
    </location>
</feature>
<accession>A0AAN8FB83</accession>
<evidence type="ECO:0000313" key="3">
    <source>
        <dbReference type="EMBL" id="KAK5968338.1"/>
    </source>
</evidence>
<evidence type="ECO:0000256" key="2">
    <source>
        <dbReference type="SAM" id="Phobius"/>
    </source>
</evidence>
<gene>
    <name evidence="3" type="ORF">GCK32_005057</name>
</gene>
<organism evidence="3 4">
    <name type="scientific">Trichostrongylus colubriformis</name>
    <name type="common">Black scour worm</name>
    <dbReference type="NCBI Taxonomy" id="6319"/>
    <lineage>
        <taxon>Eukaryota</taxon>
        <taxon>Metazoa</taxon>
        <taxon>Ecdysozoa</taxon>
        <taxon>Nematoda</taxon>
        <taxon>Chromadorea</taxon>
        <taxon>Rhabditida</taxon>
        <taxon>Rhabditina</taxon>
        <taxon>Rhabditomorpha</taxon>
        <taxon>Strongyloidea</taxon>
        <taxon>Trichostrongylidae</taxon>
        <taxon>Trichostrongylus</taxon>
    </lineage>
</organism>
<proteinExistence type="predicted"/>
<reference evidence="3 4" key="1">
    <citation type="submission" date="2019-10" db="EMBL/GenBank/DDBJ databases">
        <title>Assembly and Annotation for the nematode Trichostrongylus colubriformis.</title>
        <authorList>
            <person name="Martin J."/>
        </authorList>
    </citation>
    <scope>NUCLEOTIDE SEQUENCE [LARGE SCALE GENOMIC DNA]</scope>
    <source>
        <strain evidence="3">G859</strain>
        <tissue evidence="3">Whole worm</tissue>
    </source>
</reference>
<name>A0AAN8FB83_TRICO</name>
<sequence length="316" mass="35866">MKAPRPSGSNPPHEEGFFEAREEAYKFIIAVSGSLSVLSLLTICLVVPSMYNFVDNIGRFGKLDFAYCESAVTDMEQEMISIRESFRQKAGNRSTRAAGYGHAYNPSMFASDSPQFQECPGTPGTCVCQDTEVVMADVNGKIPAPREEPYVTKEEPTTTPSLQELYAIAADNWVATRMTPPIVVQETRDQEDTIVESSTKTVKEIEQKHQEEAERRDSNGNIIKEKPEKDESIANRLWTVVLTVLNKRPKFRPNGRKATYSFEDCSSDKKEKVKRYWWWPTKNVKGRERRLSAVIAHNIEPKEKDIPVRYRSADCL</sequence>
<comment type="caution">
    <text evidence="3">The sequence shown here is derived from an EMBL/GenBank/DDBJ whole genome shotgun (WGS) entry which is preliminary data.</text>
</comment>
<dbReference type="AlphaFoldDB" id="A0AAN8FB83"/>
<evidence type="ECO:0000256" key="1">
    <source>
        <dbReference type="SAM" id="MobiDB-lite"/>
    </source>
</evidence>
<dbReference type="EMBL" id="WIXE01021490">
    <property type="protein sequence ID" value="KAK5968338.1"/>
    <property type="molecule type" value="Genomic_DNA"/>
</dbReference>
<keyword evidence="2" id="KW-1133">Transmembrane helix</keyword>
<evidence type="ECO:0008006" key="5">
    <source>
        <dbReference type="Google" id="ProtNLM"/>
    </source>
</evidence>
<keyword evidence="4" id="KW-1185">Reference proteome</keyword>
<keyword evidence="2" id="KW-0812">Transmembrane</keyword>
<feature type="transmembrane region" description="Helical" evidence="2">
    <location>
        <begin position="27"/>
        <end position="51"/>
    </location>
</feature>
<evidence type="ECO:0000313" key="4">
    <source>
        <dbReference type="Proteomes" id="UP001331761"/>
    </source>
</evidence>
<keyword evidence="2" id="KW-0472">Membrane</keyword>